<dbReference type="InterPro" id="IPR000531">
    <property type="entry name" value="Beta-barrel_TonB"/>
</dbReference>
<dbReference type="NCBIfam" id="TIGR04056">
    <property type="entry name" value="OMP_RagA_SusC"/>
    <property type="match status" value="1"/>
</dbReference>
<organism evidence="12 13">
    <name type="scientific">Aquimarina gracilis</name>
    <dbReference type="NCBI Taxonomy" id="874422"/>
    <lineage>
        <taxon>Bacteria</taxon>
        <taxon>Pseudomonadati</taxon>
        <taxon>Bacteroidota</taxon>
        <taxon>Flavobacteriia</taxon>
        <taxon>Flavobacteriales</taxon>
        <taxon>Flavobacteriaceae</taxon>
        <taxon>Aquimarina</taxon>
    </lineage>
</organism>
<comment type="subcellular location">
    <subcellularLocation>
        <location evidence="1 8">Cell outer membrane</location>
        <topology evidence="1 8">Multi-pass membrane protein</topology>
    </subcellularLocation>
</comment>
<dbReference type="InterPro" id="IPR039426">
    <property type="entry name" value="TonB-dep_rcpt-like"/>
</dbReference>
<feature type="domain" description="TonB-dependent receptor-like beta-barrel" evidence="10">
    <location>
        <begin position="409"/>
        <end position="953"/>
    </location>
</feature>
<keyword evidence="2 8" id="KW-0813">Transport</keyword>
<evidence type="ECO:0000313" key="12">
    <source>
        <dbReference type="EMBL" id="MEB3345095.1"/>
    </source>
</evidence>
<accession>A0ABU5ZSN4</accession>
<proteinExistence type="inferred from homology"/>
<dbReference type="InterPro" id="IPR036942">
    <property type="entry name" value="Beta-barrel_TonB_sf"/>
</dbReference>
<dbReference type="Pfam" id="PF13715">
    <property type="entry name" value="CarbopepD_reg_2"/>
    <property type="match status" value="1"/>
</dbReference>
<dbReference type="Pfam" id="PF07715">
    <property type="entry name" value="Plug"/>
    <property type="match status" value="1"/>
</dbReference>
<keyword evidence="6 8" id="KW-0472">Membrane</keyword>
<evidence type="ECO:0000256" key="3">
    <source>
        <dbReference type="ARBA" id="ARBA00022452"/>
    </source>
</evidence>
<evidence type="ECO:0000256" key="6">
    <source>
        <dbReference type="ARBA" id="ARBA00023136"/>
    </source>
</evidence>
<dbReference type="PROSITE" id="PS52016">
    <property type="entry name" value="TONB_DEPENDENT_REC_3"/>
    <property type="match status" value="1"/>
</dbReference>
<keyword evidence="7 8" id="KW-0998">Cell outer membrane</keyword>
<evidence type="ECO:0000259" key="11">
    <source>
        <dbReference type="Pfam" id="PF07715"/>
    </source>
</evidence>
<dbReference type="Proteomes" id="UP001327027">
    <property type="component" value="Unassembled WGS sequence"/>
</dbReference>
<protein>
    <submittedName>
        <fullName evidence="12">SusC/RagA family TonB-linked outer membrane protein</fullName>
    </submittedName>
</protein>
<dbReference type="InterPro" id="IPR023997">
    <property type="entry name" value="TonB-dep_OMP_SusC/RagA_CS"/>
</dbReference>
<keyword evidence="5 9" id="KW-0798">TonB box</keyword>
<keyword evidence="13" id="KW-1185">Reference proteome</keyword>
<keyword evidence="4 8" id="KW-0812">Transmembrane</keyword>
<dbReference type="EMBL" id="JAYKLX010000003">
    <property type="protein sequence ID" value="MEB3345095.1"/>
    <property type="molecule type" value="Genomic_DNA"/>
</dbReference>
<evidence type="ECO:0000256" key="9">
    <source>
        <dbReference type="RuleBase" id="RU003357"/>
    </source>
</evidence>
<dbReference type="InterPro" id="IPR037066">
    <property type="entry name" value="Plug_dom_sf"/>
</dbReference>
<evidence type="ECO:0000313" key="13">
    <source>
        <dbReference type="Proteomes" id="UP001327027"/>
    </source>
</evidence>
<dbReference type="InterPro" id="IPR012910">
    <property type="entry name" value="Plug_dom"/>
</dbReference>
<keyword evidence="3 8" id="KW-1134">Transmembrane beta strand</keyword>
<sequence length="983" mass="107787">MRNKYILSLFFFVAIWGYAQEIQVNGIVMNQDNYPIPGVSVVEKGTANGVVTDFDGNFSITINKGNVLAFTYVGFIAREIIVNSTDLLNVILVESISELEQVVVVAYGSQTKKSITGAVLNIKAEEITSQPSINFTNSLQGLAPGLQTFNSNGQPGAAAEFLIRGIGSANAGIEPLIVVDGAVYEASLASINPNDIESVSVLKDASASSIYGSRAGNGVVLITTKAGTSSKTTYTISTSIGISEVTNPNNFRVANASEYVEYYREAIINAGGNPNDTTSGFFLPVTQEFDTDWVDEAFQSGIYRTYDFAAQGGNESTNFYTSLGYNKQTGTIVATGFERITGLIRINHRANKRFNFGGSAQVTYRNQDNLISNTGRSGQLSGAFQTAPIEPILATPDLFGTNGEGAGYNFAIPSNASHNPVATAVLNSDNNQVYTINTSINAGYKFTNWLSAEIRASHLINSIINKEVTSKLYRAENQGGTTVEERGVRNVTNVTGSLKFIKQLGNDHGFSLQLGGELFRDRFNSLEASANNFAFENLNNVGNGGVATAEDITSDFDGLNTVGFFGRLKYDYKEKLFLELSGRRDGASNFGPENRWGNFGAVGASYILTEDLFQDSSVVNLLKIRSSYGTSGNNDIGNFLWRDLYNIGVNSITPSGNVFNGVRTTRAPNPNLKWEKNIQLDIGLDFGLLNNRITGSIDYFRRNSQDLIFALPLSLTTGFSSNTINSTGEFLNTGMEFDMKWFNIRSKTFNWSTNVNYAFYDQEIKKLPDGEVINPNDSELIWREGERSDSWYLQRYDGVDPTTGEALYLDADGNQTTTPDSDNRVITGQTTPDSYGSITNTFTYKGISFSFMFYGSFGSEGFFDLGLDLSSDGLDFPANIWVNQLNRWQQPGDVTNIPRADINTGNQITSTRFLYDESFIRLQNVSLTYSLPDDIEENLNLNDLSLNITGQNLWVFTDWPGYDPTSEVYPVPRIITFGASVSF</sequence>
<dbReference type="InterPro" id="IPR023996">
    <property type="entry name" value="TonB-dep_OMP_SusC/RagA"/>
</dbReference>
<dbReference type="RefSeq" id="WP_324179129.1">
    <property type="nucleotide sequence ID" value="NZ_BAABAW010000008.1"/>
</dbReference>
<dbReference type="Gene3D" id="2.170.130.10">
    <property type="entry name" value="TonB-dependent receptor, plug domain"/>
    <property type="match status" value="1"/>
</dbReference>
<name>A0ABU5ZSN4_9FLAO</name>
<evidence type="ECO:0000256" key="8">
    <source>
        <dbReference type="PROSITE-ProRule" id="PRU01360"/>
    </source>
</evidence>
<dbReference type="Gene3D" id="2.40.170.20">
    <property type="entry name" value="TonB-dependent receptor, beta-barrel domain"/>
    <property type="match status" value="1"/>
</dbReference>
<gene>
    <name evidence="12" type="ORF">U6A24_06465</name>
</gene>
<reference evidence="12 13" key="1">
    <citation type="journal article" date="2013" name="Int. J. Syst. Evol. Microbiol.">
        <title>Aquimarina gracilis sp. nov., isolated from the gut microflora of a mussel, Mytilus coruscus, and emended description of Aquimarina spongiae.</title>
        <authorList>
            <person name="Park S.C."/>
            <person name="Choe H.N."/>
            <person name="Baik K.S."/>
            <person name="Seong C.N."/>
        </authorList>
    </citation>
    <scope>NUCLEOTIDE SEQUENCE [LARGE SCALE GENOMIC DNA]</scope>
    <source>
        <strain evidence="12 13">PSC32</strain>
    </source>
</reference>
<comment type="similarity">
    <text evidence="8 9">Belongs to the TonB-dependent receptor family.</text>
</comment>
<evidence type="ECO:0000256" key="5">
    <source>
        <dbReference type="ARBA" id="ARBA00023077"/>
    </source>
</evidence>
<feature type="domain" description="TonB-dependent receptor plug" evidence="11">
    <location>
        <begin position="112"/>
        <end position="219"/>
    </location>
</feature>
<evidence type="ECO:0000259" key="10">
    <source>
        <dbReference type="Pfam" id="PF00593"/>
    </source>
</evidence>
<evidence type="ECO:0000256" key="2">
    <source>
        <dbReference type="ARBA" id="ARBA00022448"/>
    </source>
</evidence>
<evidence type="ECO:0000256" key="1">
    <source>
        <dbReference type="ARBA" id="ARBA00004571"/>
    </source>
</evidence>
<dbReference type="SUPFAM" id="SSF49464">
    <property type="entry name" value="Carboxypeptidase regulatory domain-like"/>
    <property type="match status" value="1"/>
</dbReference>
<comment type="caution">
    <text evidence="12">The sequence shown here is derived from an EMBL/GenBank/DDBJ whole genome shotgun (WGS) entry which is preliminary data.</text>
</comment>
<dbReference type="InterPro" id="IPR008969">
    <property type="entry name" value="CarboxyPept-like_regulatory"/>
</dbReference>
<evidence type="ECO:0000256" key="4">
    <source>
        <dbReference type="ARBA" id="ARBA00022692"/>
    </source>
</evidence>
<evidence type="ECO:0000256" key="7">
    <source>
        <dbReference type="ARBA" id="ARBA00023237"/>
    </source>
</evidence>
<dbReference type="SUPFAM" id="SSF56935">
    <property type="entry name" value="Porins"/>
    <property type="match status" value="1"/>
</dbReference>
<dbReference type="Pfam" id="PF00593">
    <property type="entry name" value="TonB_dep_Rec_b-barrel"/>
    <property type="match status" value="1"/>
</dbReference>
<dbReference type="NCBIfam" id="TIGR04057">
    <property type="entry name" value="SusC_RagA_signa"/>
    <property type="match status" value="1"/>
</dbReference>